<dbReference type="AlphaFoldDB" id="A0AAV4X5B0"/>
<feature type="signal peptide" evidence="1">
    <location>
        <begin position="1"/>
        <end position="16"/>
    </location>
</feature>
<keyword evidence="1" id="KW-0732">Signal</keyword>
<sequence length="82" mass="8788">MESSLIILILLLIGEAENEISFVASSDDDKAVYTCATSSIMTPEPMVKSVTLKVLYAPSSVMIKKAQKEAKPGDVISAKNRA</sequence>
<dbReference type="Proteomes" id="UP001054945">
    <property type="component" value="Unassembled WGS sequence"/>
</dbReference>
<feature type="chain" id="PRO_5043853788" evidence="1">
    <location>
        <begin position="17"/>
        <end position="82"/>
    </location>
</feature>
<proteinExistence type="predicted"/>
<accession>A0AAV4X5B0</accession>
<evidence type="ECO:0000313" key="3">
    <source>
        <dbReference type="Proteomes" id="UP001054945"/>
    </source>
</evidence>
<name>A0AAV4X5B0_CAEEX</name>
<organism evidence="2 3">
    <name type="scientific">Caerostris extrusa</name>
    <name type="common">Bark spider</name>
    <name type="synonym">Caerostris bankana</name>
    <dbReference type="NCBI Taxonomy" id="172846"/>
    <lineage>
        <taxon>Eukaryota</taxon>
        <taxon>Metazoa</taxon>
        <taxon>Ecdysozoa</taxon>
        <taxon>Arthropoda</taxon>
        <taxon>Chelicerata</taxon>
        <taxon>Arachnida</taxon>
        <taxon>Araneae</taxon>
        <taxon>Araneomorphae</taxon>
        <taxon>Entelegynae</taxon>
        <taxon>Araneoidea</taxon>
        <taxon>Araneidae</taxon>
        <taxon>Caerostris</taxon>
    </lineage>
</organism>
<evidence type="ECO:0000313" key="2">
    <source>
        <dbReference type="EMBL" id="GIY89360.1"/>
    </source>
</evidence>
<evidence type="ECO:0000256" key="1">
    <source>
        <dbReference type="SAM" id="SignalP"/>
    </source>
</evidence>
<gene>
    <name evidence="2" type="primary">AVEN_272297_1</name>
    <name evidence="2" type="ORF">CEXT_816001</name>
</gene>
<dbReference type="InterPro" id="IPR013783">
    <property type="entry name" value="Ig-like_fold"/>
</dbReference>
<dbReference type="Gene3D" id="2.60.40.10">
    <property type="entry name" value="Immunoglobulins"/>
    <property type="match status" value="1"/>
</dbReference>
<dbReference type="EMBL" id="BPLR01017195">
    <property type="protein sequence ID" value="GIY89360.1"/>
    <property type="molecule type" value="Genomic_DNA"/>
</dbReference>
<reference evidence="2 3" key="1">
    <citation type="submission" date="2021-06" db="EMBL/GenBank/DDBJ databases">
        <title>Caerostris extrusa draft genome.</title>
        <authorList>
            <person name="Kono N."/>
            <person name="Arakawa K."/>
        </authorList>
    </citation>
    <scope>NUCLEOTIDE SEQUENCE [LARGE SCALE GENOMIC DNA]</scope>
</reference>
<keyword evidence="3" id="KW-1185">Reference proteome</keyword>
<protein>
    <submittedName>
        <fullName evidence="2">Ig-like domain-containing protein</fullName>
    </submittedName>
</protein>
<comment type="caution">
    <text evidence="2">The sequence shown here is derived from an EMBL/GenBank/DDBJ whole genome shotgun (WGS) entry which is preliminary data.</text>
</comment>